<comment type="caution">
    <text evidence="2">The sequence shown here is derived from an EMBL/GenBank/DDBJ whole genome shotgun (WGS) entry which is preliminary data.</text>
</comment>
<dbReference type="OrthoDB" id="549243at2759"/>
<evidence type="ECO:0000259" key="1">
    <source>
        <dbReference type="PROSITE" id="PS50181"/>
    </source>
</evidence>
<dbReference type="PROSITE" id="PS50181">
    <property type="entry name" value="FBOX"/>
    <property type="match status" value="1"/>
</dbReference>
<dbReference type="InterPro" id="IPR036047">
    <property type="entry name" value="F-box-like_dom_sf"/>
</dbReference>
<dbReference type="CDD" id="cd09917">
    <property type="entry name" value="F-box_SF"/>
    <property type="match status" value="1"/>
</dbReference>
<gene>
    <name evidence="2" type="ORF">FDP41_001230</name>
</gene>
<dbReference type="Pfam" id="PF00646">
    <property type="entry name" value="F-box"/>
    <property type="match status" value="1"/>
</dbReference>
<proteinExistence type="predicted"/>
<dbReference type="InterPro" id="IPR032675">
    <property type="entry name" value="LRR_dom_sf"/>
</dbReference>
<dbReference type="VEuPathDB" id="AmoebaDB:NF0107500"/>
<dbReference type="EMBL" id="VFQX01000022">
    <property type="protein sequence ID" value="KAF0980077.1"/>
    <property type="molecule type" value="Genomic_DNA"/>
</dbReference>
<evidence type="ECO:0000313" key="2">
    <source>
        <dbReference type="EMBL" id="KAF0980077.1"/>
    </source>
</evidence>
<accession>A0A6A5BSB2</accession>
<evidence type="ECO:0000313" key="3">
    <source>
        <dbReference type="Proteomes" id="UP000444721"/>
    </source>
</evidence>
<reference evidence="2 3" key="1">
    <citation type="journal article" date="2019" name="Sci. Rep.">
        <title>Nanopore sequencing improves the draft genome of the human pathogenic amoeba Naegleria fowleri.</title>
        <authorList>
            <person name="Liechti N."/>
            <person name="Schurch N."/>
            <person name="Bruggmann R."/>
            <person name="Wittwer M."/>
        </authorList>
    </citation>
    <scope>NUCLEOTIDE SEQUENCE [LARGE SCALE GENOMIC DNA]</scope>
    <source>
        <strain evidence="2 3">ATCC 30894</strain>
    </source>
</reference>
<feature type="domain" description="F-box" evidence="1">
    <location>
        <begin position="12"/>
        <end position="48"/>
    </location>
</feature>
<dbReference type="VEuPathDB" id="AmoebaDB:NfTy_048380"/>
<organism evidence="2 3">
    <name type="scientific">Naegleria fowleri</name>
    <name type="common">Brain eating amoeba</name>
    <dbReference type="NCBI Taxonomy" id="5763"/>
    <lineage>
        <taxon>Eukaryota</taxon>
        <taxon>Discoba</taxon>
        <taxon>Heterolobosea</taxon>
        <taxon>Tetramitia</taxon>
        <taxon>Eutetramitia</taxon>
        <taxon>Vahlkampfiidae</taxon>
        <taxon>Naegleria</taxon>
    </lineage>
</organism>
<sequence>MITNDHAHHQPKNIWEELPLEILHCVLEYLDPRNLVNLMCVSSNIRLLAIKFILMGVGEKEYINERLLMKIKPKYTRNLLIPNEFSMKSLNSFLDVLLGSEKTDNEDRQSFFLPRINLSIFEVPSSWSILKKLERVIEKYHVMEIVLHVSEKSDNVQRWLNDTLNKNSMKQLTRLTVMYPINSSFRYSSKGVELSIYKPLKVLNGYFINDEKSIENLCSHRELCNSLEVLTLSFCFEYNSSISTLFEKAFRAVLRSMPNLTTLYFDLPSSIYVFSIDDEMVHLLESTKLRVLRIDSPTAIFMQKATEKTFEKCLPLIEELYLKVNFNPNTLHFGYTSLPIFHNEAITVFFPPRPLKKLLYCQSVATEAAVMKIQQVETLIIHFESYNSFGNLPSLKAQRLILLGFNNDHLKDKYLTDMFPYTKEIICYDSNFKCSSLFNPQRETQNVLESIILQSCSLDITDGVSTLISSLSSFKAWRTGFYNQTSHHDLSILAIEKQQRLSTLKEKRRNKEMMGNTKLQTLVLKDCQSFYDVFLMELLSFNTPHLTKIQLENSYSISEDELEILFESVKAENLTIFQILGPKFNNDLIMKFLEMIHSLDSTTHEILNNDIHVAFNGPSITCELFERLSNEQLQNISVISLPDSTLDCEIFMAILERLNPIKLKKLQINFGKTGPTFDFFKHLKRFNMLEQVYISGTAQPASALERELFKTFLCNDLLRGMEKLTLFFFDCPDWCKFSINELEMLKQQLRSLSRSAPKLVLPFDNKSCNDTMDPRKKNRSNGSYCEIQ</sequence>
<dbReference type="Proteomes" id="UP000444721">
    <property type="component" value="Unassembled WGS sequence"/>
</dbReference>
<dbReference type="SUPFAM" id="SSF81383">
    <property type="entry name" value="F-box domain"/>
    <property type="match status" value="1"/>
</dbReference>
<name>A0A6A5BSB2_NAEFO</name>
<dbReference type="InterPro" id="IPR001810">
    <property type="entry name" value="F-box_dom"/>
</dbReference>
<dbReference type="RefSeq" id="XP_044564790.1">
    <property type="nucleotide sequence ID" value="XM_044702804.1"/>
</dbReference>
<dbReference type="VEuPathDB" id="AmoebaDB:FDP41_001230"/>
<dbReference type="SMART" id="SM00256">
    <property type="entry name" value="FBOX"/>
    <property type="match status" value="1"/>
</dbReference>
<dbReference type="AlphaFoldDB" id="A0A6A5BSB2"/>
<dbReference type="OMA" id="CKFSINE"/>
<keyword evidence="3" id="KW-1185">Reference proteome</keyword>
<dbReference type="Gene3D" id="1.20.1280.50">
    <property type="match status" value="1"/>
</dbReference>
<protein>
    <recommendedName>
        <fullName evidence="1">F-box domain-containing protein</fullName>
    </recommendedName>
</protein>
<dbReference type="Gene3D" id="3.80.10.10">
    <property type="entry name" value="Ribonuclease Inhibitor"/>
    <property type="match status" value="1"/>
</dbReference>
<dbReference type="GeneID" id="68108448"/>